<dbReference type="PANTHER" id="PTHR15004">
    <property type="entry name" value="GLUTAMYL-TRNA(GLN) AMIDOTRANSFERASE SUBUNIT C, MITOCHONDRIAL"/>
    <property type="match status" value="1"/>
</dbReference>
<comment type="function">
    <text evidence="3 6">Allows the formation of correctly charged Asn-tRNA(Asn) or Gln-tRNA(Gln) through the transamidation of misacylated Asp-tRNA(Asn) or Glu-tRNA(Gln) in organisms which lack either or both of asparaginyl-tRNA or glutaminyl-tRNA synthetases. The reaction takes place in the presence of glutamine and ATP through an activated phospho-Asp-tRNA(Asn) or phospho-Glu-tRNA(Gln).</text>
</comment>
<dbReference type="GO" id="GO:0050566">
    <property type="term" value="F:asparaginyl-tRNA synthase (glutamine-hydrolyzing) activity"/>
    <property type="evidence" value="ECO:0007669"/>
    <property type="project" value="RHEA"/>
</dbReference>
<comment type="catalytic activity">
    <reaction evidence="5 6">
        <text>L-glutamyl-tRNA(Gln) + L-glutamine + ATP + H2O = L-glutaminyl-tRNA(Gln) + L-glutamate + ADP + phosphate + H(+)</text>
        <dbReference type="Rhea" id="RHEA:17521"/>
        <dbReference type="Rhea" id="RHEA-COMP:9681"/>
        <dbReference type="Rhea" id="RHEA-COMP:9684"/>
        <dbReference type="ChEBI" id="CHEBI:15377"/>
        <dbReference type="ChEBI" id="CHEBI:15378"/>
        <dbReference type="ChEBI" id="CHEBI:29985"/>
        <dbReference type="ChEBI" id="CHEBI:30616"/>
        <dbReference type="ChEBI" id="CHEBI:43474"/>
        <dbReference type="ChEBI" id="CHEBI:58359"/>
        <dbReference type="ChEBI" id="CHEBI:78520"/>
        <dbReference type="ChEBI" id="CHEBI:78521"/>
        <dbReference type="ChEBI" id="CHEBI:456216"/>
    </reaction>
</comment>
<evidence type="ECO:0000256" key="3">
    <source>
        <dbReference type="ARBA" id="ARBA00024799"/>
    </source>
</evidence>
<dbReference type="EC" id="6.3.5.-" evidence="6"/>
<proteinExistence type="inferred from homology"/>
<keyword evidence="8" id="KW-1185">Reference proteome</keyword>
<sequence>MLDKDTVKHVANLCRLEFKEEEMDSISKKLGDILDFVEKLQSVDTENTDITYNPINLVNVLREDEVKDSLDREKVLQNAPDKEMGCFKVPKVLG</sequence>
<dbReference type="Gene3D" id="1.10.20.60">
    <property type="entry name" value="Glu-tRNAGln amidotransferase C subunit, N-terminal domain"/>
    <property type="match status" value="1"/>
</dbReference>
<evidence type="ECO:0000313" key="7">
    <source>
        <dbReference type="EMBL" id="SHJ47068.1"/>
    </source>
</evidence>
<dbReference type="OrthoDB" id="9813938at2"/>
<evidence type="ECO:0000256" key="6">
    <source>
        <dbReference type="HAMAP-Rule" id="MF_00122"/>
    </source>
</evidence>
<gene>
    <name evidence="6" type="primary">gatC</name>
    <name evidence="7" type="ORF">SAMN02744037_00117</name>
</gene>
<evidence type="ECO:0000256" key="1">
    <source>
        <dbReference type="ARBA" id="ARBA00010757"/>
    </source>
</evidence>
<dbReference type="Pfam" id="PF02686">
    <property type="entry name" value="GatC"/>
    <property type="match status" value="1"/>
</dbReference>
<dbReference type="GO" id="GO:0005524">
    <property type="term" value="F:ATP binding"/>
    <property type="evidence" value="ECO:0007669"/>
    <property type="project" value="UniProtKB-KW"/>
</dbReference>
<dbReference type="NCBIfam" id="TIGR00135">
    <property type="entry name" value="gatC"/>
    <property type="match status" value="1"/>
</dbReference>
<dbReference type="InterPro" id="IPR003837">
    <property type="entry name" value="GatC"/>
</dbReference>
<dbReference type="Proteomes" id="UP000242497">
    <property type="component" value="Unassembled WGS sequence"/>
</dbReference>
<dbReference type="PANTHER" id="PTHR15004:SF0">
    <property type="entry name" value="GLUTAMYL-TRNA(GLN) AMIDOTRANSFERASE SUBUNIT C, MITOCHONDRIAL"/>
    <property type="match status" value="1"/>
</dbReference>
<dbReference type="SUPFAM" id="SSF141000">
    <property type="entry name" value="Glu-tRNAGln amidotransferase C subunit"/>
    <property type="match status" value="1"/>
</dbReference>
<keyword evidence="6" id="KW-0067">ATP-binding</keyword>
<evidence type="ECO:0000313" key="8">
    <source>
        <dbReference type="Proteomes" id="UP000242497"/>
    </source>
</evidence>
<dbReference type="STRING" id="1123349.SAMN02744037_00117"/>
<dbReference type="EMBL" id="FRAE01000005">
    <property type="protein sequence ID" value="SHJ47068.1"/>
    <property type="molecule type" value="Genomic_DNA"/>
</dbReference>
<reference evidence="8" key="1">
    <citation type="submission" date="2016-11" db="EMBL/GenBank/DDBJ databases">
        <authorList>
            <person name="Varghese N."/>
            <person name="Submissions S."/>
        </authorList>
    </citation>
    <scope>NUCLEOTIDE SEQUENCE [LARGE SCALE GENOMIC DNA]</scope>
    <source>
        <strain evidence="8">DSM 15518</strain>
    </source>
</reference>
<keyword evidence="6" id="KW-0648">Protein biosynthesis</keyword>
<keyword evidence="6" id="KW-0436">Ligase</keyword>
<dbReference type="GO" id="GO:0016740">
    <property type="term" value="F:transferase activity"/>
    <property type="evidence" value="ECO:0007669"/>
    <property type="project" value="UniProtKB-KW"/>
</dbReference>
<organism evidence="7 8">
    <name type="scientific">Tepidibacter formicigenes DSM 15518</name>
    <dbReference type="NCBI Taxonomy" id="1123349"/>
    <lineage>
        <taxon>Bacteria</taxon>
        <taxon>Bacillati</taxon>
        <taxon>Bacillota</taxon>
        <taxon>Clostridia</taxon>
        <taxon>Peptostreptococcales</taxon>
        <taxon>Peptostreptococcaceae</taxon>
        <taxon>Tepidibacter</taxon>
    </lineage>
</organism>
<comment type="similarity">
    <text evidence="1 6">Belongs to the GatC family.</text>
</comment>
<keyword evidence="6" id="KW-0547">Nucleotide-binding</keyword>
<comment type="catalytic activity">
    <reaction evidence="4 6">
        <text>L-aspartyl-tRNA(Asn) + L-glutamine + ATP + H2O = L-asparaginyl-tRNA(Asn) + L-glutamate + ADP + phosphate + 2 H(+)</text>
        <dbReference type="Rhea" id="RHEA:14513"/>
        <dbReference type="Rhea" id="RHEA-COMP:9674"/>
        <dbReference type="Rhea" id="RHEA-COMP:9677"/>
        <dbReference type="ChEBI" id="CHEBI:15377"/>
        <dbReference type="ChEBI" id="CHEBI:15378"/>
        <dbReference type="ChEBI" id="CHEBI:29985"/>
        <dbReference type="ChEBI" id="CHEBI:30616"/>
        <dbReference type="ChEBI" id="CHEBI:43474"/>
        <dbReference type="ChEBI" id="CHEBI:58359"/>
        <dbReference type="ChEBI" id="CHEBI:78515"/>
        <dbReference type="ChEBI" id="CHEBI:78516"/>
        <dbReference type="ChEBI" id="CHEBI:456216"/>
    </reaction>
</comment>
<dbReference type="HAMAP" id="MF_00122">
    <property type="entry name" value="GatC"/>
    <property type="match status" value="1"/>
</dbReference>
<dbReference type="AlphaFoldDB" id="A0A1M6JK42"/>
<dbReference type="GO" id="GO:0070681">
    <property type="term" value="P:glutaminyl-tRNAGln biosynthesis via transamidation"/>
    <property type="evidence" value="ECO:0007669"/>
    <property type="project" value="TreeGrafter"/>
</dbReference>
<dbReference type="GO" id="GO:0006450">
    <property type="term" value="P:regulation of translational fidelity"/>
    <property type="evidence" value="ECO:0007669"/>
    <property type="project" value="InterPro"/>
</dbReference>
<evidence type="ECO:0000256" key="5">
    <source>
        <dbReference type="ARBA" id="ARBA00047913"/>
    </source>
</evidence>
<keyword evidence="7" id="KW-0808">Transferase</keyword>
<name>A0A1M6JK42_9FIRM</name>
<protein>
    <recommendedName>
        <fullName evidence="6">Aspartyl/glutamyl-tRNA(Asn/Gln) amidotransferase subunit C</fullName>
        <shortName evidence="6">Asp/Glu-ADT subunit C</shortName>
        <ecNumber evidence="6">6.3.5.-</ecNumber>
    </recommendedName>
</protein>
<evidence type="ECO:0000256" key="4">
    <source>
        <dbReference type="ARBA" id="ARBA00047380"/>
    </source>
</evidence>
<dbReference type="InterPro" id="IPR036113">
    <property type="entry name" value="Asp/Glu-ADT_sf_sub_c"/>
</dbReference>
<comment type="subunit">
    <text evidence="2 6">Heterotrimer of A, B and C subunits.</text>
</comment>
<accession>A0A1M6JK42</accession>
<dbReference type="RefSeq" id="WP_143151259.1">
    <property type="nucleotide sequence ID" value="NZ_FRAE01000005.1"/>
</dbReference>
<evidence type="ECO:0000256" key="2">
    <source>
        <dbReference type="ARBA" id="ARBA00011123"/>
    </source>
</evidence>
<dbReference type="GO" id="GO:0006412">
    <property type="term" value="P:translation"/>
    <property type="evidence" value="ECO:0007669"/>
    <property type="project" value="UniProtKB-UniRule"/>
</dbReference>
<dbReference type="GO" id="GO:0050567">
    <property type="term" value="F:glutaminyl-tRNA synthase (glutamine-hydrolyzing) activity"/>
    <property type="evidence" value="ECO:0007669"/>
    <property type="project" value="UniProtKB-UniRule"/>
</dbReference>